<organism evidence="2 3">
    <name type="scientific">Pseudomonas oryzihabitans</name>
    <dbReference type="NCBI Taxonomy" id="47885"/>
    <lineage>
        <taxon>Bacteria</taxon>
        <taxon>Pseudomonadati</taxon>
        <taxon>Pseudomonadota</taxon>
        <taxon>Gammaproteobacteria</taxon>
        <taxon>Pseudomonadales</taxon>
        <taxon>Pseudomonadaceae</taxon>
        <taxon>Pseudomonas</taxon>
    </lineage>
</organism>
<dbReference type="Proteomes" id="UP000078356">
    <property type="component" value="Unassembled WGS sequence"/>
</dbReference>
<accession>A0A178LFW8</accession>
<comment type="caution">
    <text evidence="2">The sequence shown here is derived from an EMBL/GenBank/DDBJ whole genome shotgun (WGS) entry which is preliminary data.</text>
</comment>
<dbReference type="EMBL" id="LWCR01000013">
    <property type="protein sequence ID" value="OAN29582.1"/>
    <property type="molecule type" value="Genomic_DNA"/>
</dbReference>
<feature type="domain" description="Type 4 fimbrial biogenesis protein PilX N-terminal" evidence="1">
    <location>
        <begin position="9"/>
        <end position="59"/>
    </location>
</feature>
<gene>
    <name evidence="2" type="ORF">A4V15_17225</name>
</gene>
<dbReference type="RefSeq" id="WP_064307847.1">
    <property type="nucleotide sequence ID" value="NZ_LWCR01000013.1"/>
</dbReference>
<sequence>MSRVSIRQRGATLLIALVMLLLLSLLAASSMRQTLLQARSGGAALENTQAFNAAEAALREGERRLVDLSQQPSFTAFSAGFASCLDSVPTLKKAFAKSPSGDLCILTKASDLNTSALTQAWAVAALQLNQDDLLAPTARTVAYRGSDGSASFAQTPRWVVTAIGSSSVDVSAPATNLFRVTAVAQDRGRRFPVILQSVVSLEVP</sequence>
<dbReference type="InterPro" id="IPR025746">
    <property type="entry name" value="PilX_N_dom"/>
</dbReference>
<evidence type="ECO:0000313" key="2">
    <source>
        <dbReference type="EMBL" id="OAN29582.1"/>
    </source>
</evidence>
<reference evidence="2 3" key="1">
    <citation type="submission" date="2016-04" db="EMBL/GenBank/DDBJ databases">
        <title>Draft Genome Sequences of Staphylococcus capitis Strain H36, S. capitis Strain H65, S. cohnii Strain H62, S. hominis Strain H69, Mycobacterium iranicum Strain H39, Plantibacter sp. Strain H53, Pseudomonas oryzihabitans Strain H72, and Microbacterium sp. Strain H83, isolated from residential settings.</title>
        <authorList>
            <person name="Lymperopoulou D."/>
            <person name="Adams R.I."/>
            <person name="Lindow S."/>
            <person name="Coil D.A."/>
            <person name="Jospin G."/>
            <person name="Eisen J.A."/>
        </authorList>
    </citation>
    <scope>NUCLEOTIDE SEQUENCE [LARGE SCALE GENOMIC DNA]</scope>
    <source>
        <strain evidence="2 3">H72</strain>
    </source>
</reference>
<proteinExistence type="predicted"/>
<name>A0A178LFW8_9PSED</name>
<protein>
    <recommendedName>
        <fullName evidence="1">Type 4 fimbrial biogenesis protein PilX N-terminal domain-containing protein</fullName>
    </recommendedName>
</protein>
<dbReference type="Pfam" id="PF14341">
    <property type="entry name" value="PilX_N"/>
    <property type="match status" value="1"/>
</dbReference>
<evidence type="ECO:0000313" key="3">
    <source>
        <dbReference type="Proteomes" id="UP000078356"/>
    </source>
</evidence>
<dbReference type="AlphaFoldDB" id="A0A178LFW8"/>
<dbReference type="OrthoDB" id="6890178at2"/>
<evidence type="ECO:0000259" key="1">
    <source>
        <dbReference type="Pfam" id="PF14341"/>
    </source>
</evidence>